<organism evidence="1 2">
    <name type="scientific">Trifolium pratense</name>
    <name type="common">Red clover</name>
    <dbReference type="NCBI Taxonomy" id="57577"/>
    <lineage>
        <taxon>Eukaryota</taxon>
        <taxon>Viridiplantae</taxon>
        <taxon>Streptophyta</taxon>
        <taxon>Embryophyta</taxon>
        <taxon>Tracheophyta</taxon>
        <taxon>Spermatophyta</taxon>
        <taxon>Magnoliopsida</taxon>
        <taxon>eudicotyledons</taxon>
        <taxon>Gunneridae</taxon>
        <taxon>Pentapetalae</taxon>
        <taxon>rosids</taxon>
        <taxon>fabids</taxon>
        <taxon>Fabales</taxon>
        <taxon>Fabaceae</taxon>
        <taxon>Papilionoideae</taxon>
        <taxon>50 kb inversion clade</taxon>
        <taxon>NPAAA clade</taxon>
        <taxon>Hologalegina</taxon>
        <taxon>IRL clade</taxon>
        <taxon>Trifolieae</taxon>
        <taxon>Trifolium</taxon>
    </lineage>
</organism>
<reference evidence="1 2" key="1">
    <citation type="journal article" date="2014" name="Am. J. Bot.">
        <title>Genome assembly and annotation for red clover (Trifolium pratense; Fabaceae).</title>
        <authorList>
            <person name="Istvanek J."/>
            <person name="Jaros M."/>
            <person name="Krenek A."/>
            <person name="Repkova J."/>
        </authorList>
    </citation>
    <scope>NUCLEOTIDE SEQUENCE [LARGE SCALE GENOMIC DNA]</scope>
    <source>
        <strain evidence="2">cv. Tatra</strain>
        <tissue evidence="1">Young leaves</tissue>
    </source>
</reference>
<protein>
    <submittedName>
        <fullName evidence="1">Uncharacterized protein</fullName>
    </submittedName>
</protein>
<dbReference type="EMBL" id="ASHM01242974">
    <property type="protein sequence ID" value="PNX69173.1"/>
    <property type="molecule type" value="Genomic_DNA"/>
</dbReference>
<reference evidence="1 2" key="2">
    <citation type="journal article" date="2017" name="Front. Plant Sci.">
        <title>Gene Classification and Mining of Molecular Markers Useful in Red Clover (Trifolium pratense) Breeding.</title>
        <authorList>
            <person name="Istvanek J."/>
            <person name="Dluhosova J."/>
            <person name="Dluhos P."/>
            <person name="Patkova L."/>
            <person name="Nedelnik J."/>
            <person name="Repkova J."/>
        </authorList>
    </citation>
    <scope>NUCLEOTIDE SEQUENCE [LARGE SCALE GENOMIC DNA]</scope>
    <source>
        <strain evidence="2">cv. Tatra</strain>
        <tissue evidence="1">Young leaves</tissue>
    </source>
</reference>
<comment type="caution">
    <text evidence="1">The sequence shown here is derived from an EMBL/GenBank/DDBJ whole genome shotgun (WGS) entry which is preliminary data.</text>
</comment>
<name>A0A2K3KSC6_TRIPR</name>
<evidence type="ECO:0000313" key="1">
    <source>
        <dbReference type="EMBL" id="PNX69173.1"/>
    </source>
</evidence>
<evidence type="ECO:0000313" key="2">
    <source>
        <dbReference type="Proteomes" id="UP000236291"/>
    </source>
</evidence>
<dbReference type="AlphaFoldDB" id="A0A2K3KSC6"/>
<proteinExistence type="predicted"/>
<dbReference type="Proteomes" id="UP000236291">
    <property type="component" value="Unassembled WGS sequence"/>
</dbReference>
<feature type="non-terminal residue" evidence="1">
    <location>
        <position position="54"/>
    </location>
</feature>
<gene>
    <name evidence="1" type="ORF">L195_g064315</name>
</gene>
<sequence length="54" mass="6389">MEGRSSKRPVDDEDEAITVEEDEMCKDDESFFRTLVGKIWTENPYNIRAFKQTM</sequence>
<accession>A0A2K3KSC6</accession>